<dbReference type="Proteomes" id="UP000274556">
    <property type="component" value="Unassembled WGS sequence"/>
</dbReference>
<evidence type="ECO:0000313" key="2">
    <source>
        <dbReference type="EMBL" id="RKT46802.1"/>
    </source>
</evidence>
<name>A0A495VBT8_9GAMM</name>
<feature type="domain" description="DUF1828" evidence="1">
    <location>
        <begin position="23"/>
        <end position="109"/>
    </location>
</feature>
<dbReference type="AlphaFoldDB" id="A0A495VBT8"/>
<sequence length="245" mass="27185">MSHFNFCKDFQWFASKDGGRLVTPLRYDDGDQVVVFAKRRGSGWRLDDNGEGLFRLSAAGVDPESERVQARLSAFPLLLGVSVDEDGECLYAEADHSEFERTASAVAEASSQVQALSVLRRERQTSDFRDRVIRVVQDAATSAGVESRCNVPADESKTLYVDVYVCSRTPLLVIAATTPKRLMEAEIIWLDAARRKSPVYVLAAVESAREIGLSQYTRANYYTDKTVEFTAPTALGELVAARLHH</sequence>
<protein>
    <submittedName>
        <fullName evidence="2">Uncharacterized protein DUF1828</fullName>
    </submittedName>
</protein>
<dbReference type="InterPro" id="IPR014960">
    <property type="entry name" value="DUF1828"/>
</dbReference>
<dbReference type="EMBL" id="RBXL01000001">
    <property type="protein sequence ID" value="RKT46802.1"/>
    <property type="molecule type" value="Genomic_DNA"/>
</dbReference>
<keyword evidence="3" id="KW-1185">Reference proteome</keyword>
<dbReference type="RefSeq" id="WP_120798866.1">
    <property type="nucleotide sequence ID" value="NZ_RBXL01000001.1"/>
</dbReference>
<evidence type="ECO:0000259" key="1">
    <source>
        <dbReference type="Pfam" id="PF08861"/>
    </source>
</evidence>
<dbReference type="OrthoDB" id="7059287at2"/>
<accession>A0A495VBT8</accession>
<organism evidence="2 3">
    <name type="scientific">Thiocapsa rosea</name>
    <dbReference type="NCBI Taxonomy" id="69360"/>
    <lineage>
        <taxon>Bacteria</taxon>
        <taxon>Pseudomonadati</taxon>
        <taxon>Pseudomonadota</taxon>
        <taxon>Gammaproteobacteria</taxon>
        <taxon>Chromatiales</taxon>
        <taxon>Chromatiaceae</taxon>
        <taxon>Thiocapsa</taxon>
    </lineage>
</organism>
<dbReference type="Pfam" id="PF08861">
    <property type="entry name" value="DUF1828"/>
    <property type="match status" value="1"/>
</dbReference>
<proteinExistence type="predicted"/>
<evidence type="ECO:0000313" key="3">
    <source>
        <dbReference type="Proteomes" id="UP000274556"/>
    </source>
</evidence>
<gene>
    <name evidence="2" type="ORF">BDD21_4339</name>
</gene>
<reference evidence="2 3" key="1">
    <citation type="submission" date="2018-10" db="EMBL/GenBank/DDBJ databases">
        <title>Genomic Encyclopedia of Archaeal and Bacterial Type Strains, Phase II (KMG-II): from individual species to whole genera.</title>
        <authorList>
            <person name="Goeker M."/>
        </authorList>
    </citation>
    <scope>NUCLEOTIDE SEQUENCE [LARGE SCALE GENOMIC DNA]</scope>
    <source>
        <strain evidence="2 3">DSM 235</strain>
    </source>
</reference>
<comment type="caution">
    <text evidence="2">The sequence shown here is derived from an EMBL/GenBank/DDBJ whole genome shotgun (WGS) entry which is preliminary data.</text>
</comment>